<dbReference type="AlphaFoldDB" id="A0ABD0LY31"/>
<organism evidence="1 2">
    <name type="scientific">Batillaria attramentaria</name>
    <dbReference type="NCBI Taxonomy" id="370345"/>
    <lineage>
        <taxon>Eukaryota</taxon>
        <taxon>Metazoa</taxon>
        <taxon>Spiralia</taxon>
        <taxon>Lophotrochozoa</taxon>
        <taxon>Mollusca</taxon>
        <taxon>Gastropoda</taxon>
        <taxon>Caenogastropoda</taxon>
        <taxon>Sorbeoconcha</taxon>
        <taxon>Cerithioidea</taxon>
        <taxon>Batillariidae</taxon>
        <taxon>Batillaria</taxon>
    </lineage>
</organism>
<gene>
    <name evidence="1" type="ORF">BaRGS_00004252</name>
</gene>
<feature type="non-terminal residue" evidence="1">
    <location>
        <position position="1"/>
    </location>
</feature>
<keyword evidence="2" id="KW-1185">Reference proteome</keyword>
<protein>
    <submittedName>
        <fullName evidence="1">Uncharacterized protein</fullName>
    </submittedName>
</protein>
<reference evidence="1 2" key="1">
    <citation type="journal article" date="2023" name="Sci. Data">
        <title>Genome assembly of the Korean intertidal mud-creeper Batillaria attramentaria.</title>
        <authorList>
            <person name="Patra A.K."/>
            <person name="Ho P.T."/>
            <person name="Jun S."/>
            <person name="Lee S.J."/>
            <person name="Kim Y."/>
            <person name="Won Y.J."/>
        </authorList>
    </citation>
    <scope>NUCLEOTIDE SEQUENCE [LARGE SCALE GENOMIC DNA]</scope>
    <source>
        <strain evidence="1">Wonlab-2016</strain>
    </source>
</reference>
<comment type="caution">
    <text evidence="1">The sequence shown here is derived from an EMBL/GenBank/DDBJ whole genome shotgun (WGS) entry which is preliminary data.</text>
</comment>
<dbReference type="Proteomes" id="UP001519460">
    <property type="component" value="Unassembled WGS sequence"/>
</dbReference>
<accession>A0ABD0LY31</accession>
<name>A0ABD0LY31_9CAEN</name>
<evidence type="ECO:0000313" key="2">
    <source>
        <dbReference type="Proteomes" id="UP001519460"/>
    </source>
</evidence>
<feature type="non-terminal residue" evidence="1">
    <location>
        <position position="87"/>
    </location>
</feature>
<dbReference type="EMBL" id="JACVVK020000015">
    <property type="protein sequence ID" value="KAK7504386.1"/>
    <property type="molecule type" value="Genomic_DNA"/>
</dbReference>
<evidence type="ECO:0000313" key="1">
    <source>
        <dbReference type="EMBL" id="KAK7504386.1"/>
    </source>
</evidence>
<sequence length="87" mass="9323">AATETLTQSKSLATASLVDIPLFDSLGSLHASKMDALTMVLHDGPEHASKMVRGQSKLWAVLENQSLPILSQKPLDYLALDQAGVFC</sequence>
<proteinExistence type="predicted"/>